<evidence type="ECO:0000313" key="2">
    <source>
        <dbReference type="Proteomes" id="UP001054945"/>
    </source>
</evidence>
<reference evidence="1 2" key="1">
    <citation type="submission" date="2021-06" db="EMBL/GenBank/DDBJ databases">
        <title>Caerostris extrusa draft genome.</title>
        <authorList>
            <person name="Kono N."/>
            <person name="Arakawa K."/>
        </authorList>
    </citation>
    <scope>NUCLEOTIDE SEQUENCE [LARGE SCALE GENOMIC DNA]</scope>
</reference>
<proteinExistence type="predicted"/>
<evidence type="ECO:0000313" key="1">
    <source>
        <dbReference type="EMBL" id="GIY94291.1"/>
    </source>
</evidence>
<accession>A0AAV4XK26</accession>
<dbReference type="AlphaFoldDB" id="A0AAV4XK26"/>
<comment type="caution">
    <text evidence="1">The sequence shown here is derived from an EMBL/GenBank/DDBJ whole genome shotgun (WGS) entry which is preliminary data.</text>
</comment>
<name>A0AAV4XK26_CAEEX</name>
<dbReference type="Proteomes" id="UP001054945">
    <property type="component" value="Unassembled WGS sequence"/>
</dbReference>
<gene>
    <name evidence="1" type="ORF">CEXT_279131</name>
</gene>
<dbReference type="EMBL" id="BPLR01017765">
    <property type="protein sequence ID" value="GIY94291.1"/>
    <property type="molecule type" value="Genomic_DNA"/>
</dbReference>
<protein>
    <submittedName>
        <fullName evidence="1">Uncharacterized protein</fullName>
    </submittedName>
</protein>
<organism evidence="1 2">
    <name type="scientific">Caerostris extrusa</name>
    <name type="common">Bark spider</name>
    <name type="synonym">Caerostris bankana</name>
    <dbReference type="NCBI Taxonomy" id="172846"/>
    <lineage>
        <taxon>Eukaryota</taxon>
        <taxon>Metazoa</taxon>
        <taxon>Ecdysozoa</taxon>
        <taxon>Arthropoda</taxon>
        <taxon>Chelicerata</taxon>
        <taxon>Arachnida</taxon>
        <taxon>Araneae</taxon>
        <taxon>Araneomorphae</taxon>
        <taxon>Entelegynae</taxon>
        <taxon>Araneoidea</taxon>
        <taxon>Araneidae</taxon>
        <taxon>Caerostris</taxon>
    </lineage>
</organism>
<sequence length="96" mass="11687">MEESINEQLVLPWIDIQLRNDEKGCPIWKNPNILSHIFFVPKILFRRPTNVFFFYVRSQYFTNDITTDWMEETLSINHQDEGFRCLFLWLARFISI</sequence>
<keyword evidence="2" id="KW-1185">Reference proteome</keyword>